<dbReference type="InterPro" id="IPR002686">
    <property type="entry name" value="Transposase_17"/>
</dbReference>
<dbReference type="EMBL" id="SJPJ01000001">
    <property type="protein sequence ID" value="TWT79138.1"/>
    <property type="molecule type" value="Genomic_DNA"/>
</dbReference>
<dbReference type="GO" id="GO:0006313">
    <property type="term" value="P:DNA transposition"/>
    <property type="evidence" value="ECO:0007669"/>
    <property type="project" value="InterPro"/>
</dbReference>
<dbReference type="InterPro" id="IPR036515">
    <property type="entry name" value="Transposase_17_sf"/>
</dbReference>
<sequence length="227" mass="26509">MPRVKRADEAGAIYHAMNRGNRRSELFHKPADYEAFLCLLGEGLKKYPLEVFALTLMPNHWHLVLRPAKDGQMGRLLGWLTATHTLRYRAHYHQEYPSHLYQGPFKSFPVADDGHFYVVCRYVERNPLRAKLVANAEDWTYGSLQRWHCNSDQEPKLLSPWPIKRLPGWLARVNEPLTTAELKSVRQCIKRNRPFGSEEWVEEIADRHGLWSSLRPIGRPRTKTKSK</sequence>
<evidence type="ECO:0000259" key="1">
    <source>
        <dbReference type="SMART" id="SM01321"/>
    </source>
</evidence>
<dbReference type="SMART" id="SM01321">
    <property type="entry name" value="Y1_Tnp"/>
    <property type="match status" value="1"/>
</dbReference>
<comment type="caution">
    <text evidence="2">The sequence shown here is derived from an EMBL/GenBank/DDBJ whole genome shotgun (WGS) entry which is preliminary data.</text>
</comment>
<protein>
    <submittedName>
        <fullName evidence="2">Transposase IS200 like protein</fullName>
    </submittedName>
</protein>
<dbReference type="AlphaFoldDB" id="A0A5C5YVT8"/>
<dbReference type="PANTHER" id="PTHR34322">
    <property type="entry name" value="TRANSPOSASE, Y1_TNP DOMAIN-CONTAINING"/>
    <property type="match status" value="1"/>
</dbReference>
<dbReference type="RefSeq" id="WP_146394416.1">
    <property type="nucleotide sequence ID" value="NZ_SJPJ01000001.1"/>
</dbReference>
<dbReference type="GO" id="GO:0004803">
    <property type="term" value="F:transposase activity"/>
    <property type="evidence" value="ECO:0007669"/>
    <property type="project" value="InterPro"/>
</dbReference>
<dbReference type="Pfam" id="PF01797">
    <property type="entry name" value="Y1_Tnp"/>
    <property type="match status" value="1"/>
</dbReference>
<keyword evidence="3" id="KW-1185">Reference proteome</keyword>
<dbReference type="OrthoDB" id="277009at2"/>
<dbReference type="GO" id="GO:0003677">
    <property type="term" value="F:DNA binding"/>
    <property type="evidence" value="ECO:0007669"/>
    <property type="project" value="InterPro"/>
</dbReference>
<dbReference type="Proteomes" id="UP000315010">
    <property type="component" value="Unassembled WGS sequence"/>
</dbReference>
<name>A0A5C5YVT8_9BACT</name>
<feature type="domain" description="Transposase IS200-like" evidence="1">
    <location>
        <begin position="9"/>
        <end position="126"/>
    </location>
</feature>
<evidence type="ECO:0000313" key="2">
    <source>
        <dbReference type="EMBL" id="TWT79138.1"/>
    </source>
</evidence>
<evidence type="ECO:0000313" key="3">
    <source>
        <dbReference type="Proteomes" id="UP000315010"/>
    </source>
</evidence>
<organism evidence="2 3">
    <name type="scientific">Novipirellula herctigrandis</name>
    <dbReference type="NCBI Taxonomy" id="2527986"/>
    <lineage>
        <taxon>Bacteria</taxon>
        <taxon>Pseudomonadati</taxon>
        <taxon>Planctomycetota</taxon>
        <taxon>Planctomycetia</taxon>
        <taxon>Pirellulales</taxon>
        <taxon>Pirellulaceae</taxon>
        <taxon>Novipirellula</taxon>
    </lineage>
</organism>
<dbReference type="SUPFAM" id="SSF143422">
    <property type="entry name" value="Transposase IS200-like"/>
    <property type="match status" value="1"/>
</dbReference>
<accession>A0A5C5YVT8</accession>
<reference evidence="2 3" key="1">
    <citation type="submission" date="2019-02" db="EMBL/GenBank/DDBJ databases">
        <title>Deep-cultivation of Planctomycetes and their phenomic and genomic characterization uncovers novel biology.</title>
        <authorList>
            <person name="Wiegand S."/>
            <person name="Jogler M."/>
            <person name="Boedeker C."/>
            <person name="Pinto D."/>
            <person name="Vollmers J."/>
            <person name="Rivas-Marin E."/>
            <person name="Kohn T."/>
            <person name="Peeters S.H."/>
            <person name="Heuer A."/>
            <person name="Rast P."/>
            <person name="Oberbeckmann S."/>
            <person name="Bunk B."/>
            <person name="Jeske O."/>
            <person name="Meyerdierks A."/>
            <person name="Storesund J.E."/>
            <person name="Kallscheuer N."/>
            <person name="Luecker S."/>
            <person name="Lage O.M."/>
            <person name="Pohl T."/>
            <person name="Merkel B.J."/>
            <person name="Hornburger P."/>
            <person name="Mueller R.-W."/>
            <person name="Bruemmer F."/>
            <person name="Labrenz M."/>
            <person name="Spormann A.M."/>
            <person name="Op Den Camp H."/>
            <person name="Overmann J."/>
            <person name="Amann R."/>
            <person name="Jetten M.S.M."/>
            <person name="Mascher T."/>
            <person name="Medema M.H."/>
            <person name="Devos D.P."/>
            <person name="Kaster A.-K."/>
            <person name="Ovreas L."/>
            <person name="Rohde M."/>
            <person name="Galperin M.Y."/>
            <person name="Jogler C."/>
        </authorList>
    </citation>
    <scope>NUCLEOTIDE SEQUENCE [LARGE SCALE GENOMIC DNA]</scope>
    <source>
        <strain evidence="2 3">CA13</strain>
    </source>
</reference>
<proteinExistence type="predicted"/>
<dbReference type="PANTHER" id="PTHR34322:SF2">
    <property type="entry name" value="TRANSPOSASE IS200-LIKE DOMAIN-CONTAINING PROTEIN"/>
    <property type="match status" value="1"/>
</dbReference>
<gene>
    <name evidence="2" type="ORF">CA13_05360</name>
</gene>
<dbReference type="Gene3D" id="3.30.70.1290">
    <property type="entry name" value="Transposase IS200-like"/>
    <property type="match status" value="1"/>
</dbReference>